<comment type="caution">
    <text evidence="11">The sequence shown here is derived from an EMBL/GenBank/DDBJ whole genome shotgun (WGS) entry which is preliminary data.</text>
</comment>
<keyword evidence="8" id="KW-0807">Transducer</keyword>
<keyword evidence="6 9" id="KW-0472">Membrane</keyword>
<dbReference type="PROSITE" id="PS00237">
    <property type="entry name" value="G_PROTEIN_RECEP_F1_1"/>
    <property type="match status" value="1"/>
</dbReference>
<dbReference type="SUPFAM" id="SSF81321">
    <property type="entry name" value="Family A G protein-coupled receptor-like"/>
    <property type="match status" value="1"/>
</dbReference>
<evidence type="ECO:0000256" key="8">
    <source>
        <dbReference type="RuleBase" id="RU000688"/>
    </source>
</evidence>
<keyword evidence="5 9" id="KW-1133">Transmembrane helix</keyword>
<evidence type="ECO:0000256" key="4">
    <source>
        <dbReference type="ARBA" id="ARBA00022692"/>
    </source>
</evidence>
<comment type="similarity">
    <text evidence="2 8">Belongs to the G-protein coupled receptor 1 family.</text>
</comment>
<feature type="transmembrane region" description="Helical" evidence="9">
    <location>
        <begin position="317"/>
        <end position="344"/>
    </location>
</feature>
<feature type="transmembrane region" description="Helical" evidence="9">
    <location>
        <begin position="269"/>
        <end position="289"/>
    </location>
</feature>
<keyword evidence="12" id="KW-1185">Reference proteome</keyword>
<gene>
    <name evidence="11" type="ORF">MNOR_LOCUS19974</name>
</gene>
<dbReference type="Pfam" id="PF00001">
    <property type="entry name" value="7tm_1"/>
    <property type="match status" value="1"/>
</dbReference>
<evidence type="ECO:0000256" key="3">
    <source>
        <dbReference type="ARBA" id="ARBA00022475"/>
    </source>
</evidence>
<feature type="domain" description="G-protein coupled receptors family 1 profile" evidence="10">
    <location>
        <begin position="169"/>
        <end position="442"/>
    </location>
</feature>
<evidence type="ECO:0000256" key="6">
    <source>
        <dbReference type="ARBA" id="ARBA00023136"/>
    </source>
</evidence>
<feature type="non-terminal residue" evidence="11">
    <location>
        <position position="496"/>
    </location>
</feature>
<evidence type="ECO:0000256" key="9">
    <source>
        <dbReference type="SAM" id="Phobius"/>
    </source>
</evidence>
<accession>A0AAV2R2A1</accession>
<organism evidence="11 12">
    <name type="scientific">Meganyctiphanes norvegica</name>
    <name type="common">Northern krill</name>
    <name type="synonym">Thysanopoda norvegica</name>
    <dbReference type="NCBI Taxonomy" id="48144"/>
    <lineage>
        <taxon>Eukaryota</taxon>
        <taxon>Metazoa</taxon>
        <taxon>Ecdysozoa</taxon>
        <taxon>Arthropoda</taxon>
        <taxon>Crustacea</taxon>
        <taxon>Multicrustacea</taxon>
        <taxon>Malacostraca</taxon>
        <taxon>Eumalacostraca</taxon>
        <taxon>Eucarida</taxon>
        <taxon>Euphausiacea</taxon>
        <taxon>Euphausiidae</taxon>
        <taxon>Meganyctiphanes</taxon>
    </lineage>
</organism>
<evidence type="ECO:0000313" key="11">
    <source>
        <dbReference type="EMBL" id="CAL4112778.1"/>
    </source>
</evidence>
<feature type="transmembrane region" description="Helical" evidence="9">
    <location>
        <begin position="389"/>
        <end position="411"/>
    </location>
</feature>
<evidence type="ECO:0000313" key="12">
    <source>
        <dbReference type="Proteomes" id="UP001497623"/>
    </source>
</evidence>
<dbReference type="GO" id="GO:0032870">
    <property type="term" value="P:cellular response to hormone stimulus"/>
    <property type="evidence" value="ECO:0007669"/>
    <property type="project" value="TreeGrafter"/>
</dbReference>
<dbReference type="InterPro" id="IPR000276">
    <property type="entry name" value="GPCR_Rhodpsn"/>
</dbReference>
<feature type="transmembrane region" description="Helical" evidence="9">
    <location>
        <begin position="227"/>
        <end position="248"/>
    </location>
</feature>
<dbReference type="PANTHER" id="PTHR24241:SF190">
    <property type="entry name" value="CARDIOACCELERATORY PEPTIDE RECEPTOR-LIKE PROTEIN"/>
    <property type="match status" value="1"/>
</dbReference>
<dbReference type="GO" id="GO:0004930">
    <property type="term" value="F:G protein-coupled receptor activity"/>
    <property type="evidence" value="ECO:0007669"/>
    <property type="project" value="UniProtKB-KW"/>
</dbReference>
<dbReference type="AlphaFoldDB" id="A0AAV2R2A1"/>
<evidence type="ECO:0000256" key="1">
    <source>
        <dbReference type="ARBA" id="ARBA00004651"/>
    </source>
</evidence>
<protein>
    <recommendedName>
        <fullName evidence="10">G-protein coupled receptors family 1 profile domain-containing protein</fullName>
    </recommendedName>
</protein>
<reference evidence="11 12" key="1">
    <citation type="submission" date="2024-05" db="EMBL/GenBank/DDBJ databases">
        <authorList>
            <person name="Wallberg A."/>
        </authorList>
    </citation>
    <scope>NUCLEOTIDE SEQUENCE [LARGE SCALE GENOMIC DNA]</scope>
</reference>
<evidence type="ECO:0000256" key="2">
    <source>
        <dbReference type="ARBA" id="ARBA00010663"/>
    </source>
</evidence>
<dbReference type="Proteomes" id="UP001497623">
    <property type="component" value="Unassembled WGS sequence"/>
</dbReference>
<evidence type="ECO:0000259" key="10">
    <source>
        <dbReference type="PROSITE" id="PS50262"/>
    </source>
</evidence>
<dbReference type="PROSITE" id="PS50262">
    <property type="entry name" value="G_PROTEIN_RECEP_F1_2"/>
    <property type="match status" value="1"/>
</dbReference>
<name>A0AAV2R2A1_MEGNR</name>
<keyword evidence="4 8" id="KW-0812">Transmembrane</keyword>
<keyword evidence="8" id="KW-0297">G-protein coupled receptor</keyword>
<sequence length="496" mass="55432">MTAHTKTLTSRPAKDCRIDGSAALKGIMVVAVGHIKSCAASGCQRYLGPASRTKRIKISLPRNTNRIGVLGRGKGGSEMGPDLVPGHGLGLGLDLVSDLGSGEVPEDLANQYELVTTYQMDIANDTFFSNGTFGNDTYGIETGKPTGLTEINMINLLAYSSLFPVAAIGNLMVFVALFRSRHRKSRVNLMIMHLSLADMIVTFVFLPTEITWNLTIQWVYGNVGCKVYKFFSAFGFYLSSMILVCISLDRYFAVVHPLKVNDAQRRGKIMLFFAWLTSAVVALPQSVIFNVQQHPMYPDFVQCVTFGFFNANNGGEMMYTVFCISFLYFIPLTLIIIAYTRIIIEISRKSKDNKGEHSQDDRYRGRLQLRRSNMSNIERARTRTLRMTFIIVMAFIWSWTPYALGTLWNFIDHNTFMGINRHIQDILFIIAVSNSVANPIIYGRYSITCCRGAADKTRDALCACAYCCCFCGAKYKDKASKPAPAQSFKSNGHCYE</sequence>
<dbReference type="InterPro" id="IPR017452">
    <property type="entry name" value="GPCR_Rhodpsn_7TM"/>
</dbReference>
<keyword evidence="7 8" id="KW-0675">Receptor</keyword>
<dbReference type="PRINTS" id="PR00237">
    <property type="entry name" value="GPCRRHODOPSN"/>
</dbReference>
<dbReference type="EMBL" id="CAXKWB010015137">
    <property type="protein sequence ID" value="CAL4112778.1"/>
    <property type="molecule type" value="Genomic_DNA"/>
</dbReference>
<proteinExistence type="inferred from homology"/>
<dbReference type="PANTHER" id="PTHR24241">
    <property type="entry name" value="NEUROPEPTIDE RECEPTOR-RELATED G-PROTEIN COUPLED RECEPTOR"/>
    <property type="match status" value="1"/>
</dbReference>
<dbReference type="GO" id="GO:0042277">
    <property type="term" value="F:peptide binding"/>
    <property type="evidence" value="ECO:0007669"/>
    <property type="project" value="TreeGrafter"/>
</dbReference>
<dbReference type="GO" id="GO:0005886">
    <property type="term" value="C:plasma membrane"/>
    <property type="evidence" value="ECO:0007669"/>
    <property type="project" value="UniProtKB-SubCell"/>
</dbReference>
<feature type="transmembrane region" description="Helical" evidence="9">
    <location>
        <begin position="423"/>
        <end position="442"/>
    </location>
</feature>
<feature type="transmembrane region" description="Helical" evidence="9">
    <location>
        <begin position="156"/>
        <end position="177"/>
    </location>
</feature>
<evidence type="ECO:0000256" key="5">
    <source>
        <dbReference type="ARBA" id="ARBA00022989"/>
    </source>
</evidence>
<evidence type="ECO:0000256" key="7">
    <source>
        <dbReference type="ARBA" id="ARBA00023170"/>
    </source>
</evidence>
<comment type="subcellular location">
    <subcellularLocation>
        <location evidence="1">Cell membrane</location>
        <topology evidence="1">Multi-pass membrane protein</topology>
    </subcellularLocation>
</comment>
<dbReference type="Gene3D" id="1.20.1070.10">
    <property type="entry name" value="Rhodopsin 7-helix transmembrane proteins"/>
    <property type="match status" value="1"/>
</dbReference>
<keyword evidence="3" id="KW-1003">Cell membrane</keyword>
<dbReference type="SMART" id="SM01381">
    <property type="entry name" value="7TM_GPCR_Srsx"/>
    <property type="match status" value="1"/>
</dbReference>